<evidence type="ECO:0000256" key="1">
    <source>
        <dbReference type="ARBA" id="ARBA00022723"/>
    </source>
</evidence>
<evidence type="ECO:0000256" key="2">
    <source>
        <dbReference type="ARBA" id="ARBA00022771"/>
    </source>
</evidence>
<accession>A0ABN8N800</accession>
<dbReference type="Pfam" id="PF20706">
    <property type="entry name" value="GT4-conflict"/>
    <property type="match status" value="1"/>
</dbReference>
<dbReference type="Gene3D" id="3.40.50.300">
    <property type="entry name" value="P-loop containing nucleotide triphosphate hydrolases"/>
    <property type="match status" value="1"/>
</dbReference>
<keyword evidence="3" id="KW-0862">Zinc</keyword>
<dbReference type="InterPro" id="IPR011990">
    <property type="entry name" value="TPR-like_helical_dom_sf"/>
</dbReference>
<name>A0ABN8N800_9CNID</name>
<dbReference type="PROSITE" id="PS01360">
    <property type="entry name" value="ZF_MYND_1"/>
    <property type="match status" value="1"/>
</dbReference>
<dbReference type="InterPro" id="IPR027417">
    <property type="entry name" value="P-loop_NTPase"/>
</dbReference>
<dbReference type="InterPro" id="IPR012334">
    <property type="entry name" value="Pectin_lyas_fold"/>
</dbReference>
<dbReference type="Gene3D" id="1.25.40.10">
    <property type="entry name" value="Tetratricopeptide repeat domain"/>
    <property type="match status" value="1"/>
</dbReference>
<proteinExistence type="predicted"/>
<keyword evidence="2" id="KW-0863">Zinc-finger</keyword>
<dbReference type="SUPFAM" id="SSF53756">
    <property type="entry name" value="UDP-Glycosyltransferase/glycogen phosphorylase"/>
    <property type="match status" value="1"/>
</dbReference>
<organism evidence="5 6">
    <name type="scientific">Porites lobata</name>
    <dbReference type="NCBI Taxonomy" id="104759"/>
    <lineage>
        <taxon>Eukaryota</taxon>
        <taxon>Metazoa</taxon>
        <taxon>Cnidaria</taxon>
        <taxon>Anthozoa</taxon>
        <taxon>Hexacorallia</taxon>
        <taxon>Scleractinia</taxon>
        <taxon>Fungiina</taxon>
        <taxon>Poritidae</taxon>
        <taxon>Porites</taxon>
    </lineage>
</organism>
<dbReference type="CDD" id="cd03801">
    <property type="entry name" value="GT4_PimA-like"/>
    <property type="match status" value="1"/>
</dbReference>
<evidence type="ECO:0000259" key="4">
    <source>
        <dbReference type="PROSITE" id="PS01360"/>
    </source>
</evidence>
<protein>
    <recommendedName>
        <fullName evidence="4">MYND-type domain-containing protein</fullName>
    </recommendedName>
</protein>
<keyword evidence="6" id="KW-1185">Reference proteome</keyword>
<dbReference type="Gene3D" id="3.40.50.2000">
    <property type="entry name" value="Glycogen Phosphorylase B"/>
    <property type="match status" value="1"/>
</dbReference>
<evidence type="ECO:0000313" key="5">
    <source>
        <dbReference type="EMBL" id="CAH3045029.1"/>
    </source>
</evidence>
<comment type="caution">
    <text evidence="5">The sequence shown here is derived from an EMBL/GenBank/DDBJ whole genome shotgun (WGS) entry which is preliminary data.</text>
</comment>
<sequence>MPGFEPDIWLSCLPEDHAVDCVIGHGAVLGRQVQILKRIHHCKWIQVVHTAPEELGKHKSYADAISRGEKKHQAEVKLCEKADQVVAVGPKLTDAFSGYLRACGKDRDVFNLTPGIFSEFADVTQATEERKTFSVLVIGRGDKEDFQLKGYDIAARAIAELKDEPQPYKLLFVGAPSGEEEKVKDLLLQQGIDHSQLTVRCFHESREQLARLFCEVDLAIMPSRTEGFGLAALEALSAGLPVLVSGNSGLGEALKKVPFASSCVVQSEDPKDWANAIKAVRGKDRKLRLKEAEVLRGGYAEMYSWQDHCNRLVARMLAISQGPTADEQNLSRKTAVVCQDENPSPSEYRLHKGVTFFGALDRNEHFTGRKKEVESLDKAFEEVNTTGAGLSSGKRKAKVHGICGLGGCGKSSLAFEYSWRKLDRYPGGVFVINGESDELLRASLQEIHREYVHKTQPVKHEEATQLREKWLLIVDNMDQKELSSCAQKMFFGQWKNKTIGDILVTSRRSSEALCEDLGLPPENCLELNAFTLEESTEFLKKRTGLESCGDDQEQVKQLAHELGGLPLALEQAAAYIKALKCSIQSYLEQYRSQRLTLLNGRSAKPCSEIYDKERLAVQTTWLLNFNYIENDKTDEGLGKAASFFMKIATCLSPDDIPIEVLNVGAPEIKHEYLKNRLKMPVGSNQIIDLLVRFSLFKRKSDGSLTVHRLVQETLKKYYDVAGENDEVIFSAIRMLHHAFLNCVGGTDFLHDLHRNLDSRRGNAMIGAGQHLQQAFGLPLYEVKLESQRWKKLSLNAFSVFNNIWSNNSLLKPCHFREETARLSCEAALYCYSLGRESEGYRFQQLVLDILCAVKEPIRFYKDDELMKVTKILSPFQDPFCLSKRLMKPTENICDGTGVPEGTNQANELLEDILRMETKARKVFTEKDFQTCSELCTEIVNMSNTVNQPNIRPLGKIFCYRGIANLQLKNFEAAVDDFNASIRANTELYRSYYWKAYAFCKLVEHGRTEFASRAQAATAVLRFKFAHSKPRDIQKLKRTFKNVGGLVLDQIEYRFVDQISQLKDLESELSGSRGSNYSFTVILAGGQYDFKEMVILGGRYYFVCLPGSSAVLRCSKEFYFSNGSFLFENVHFKKRSHSVCDQQNELLTIMLGGSHQATTKVTTGNEHELSPLIEANDVNLLLMDHCFITGAISSGIMVKSHERDQTIVSLRSCVIRGCSGYALVFKGGTTSCHLSICDSAIDHNLYGIVINSPTRFYMERNYICFNFQSGIVAIGGCSGGLLRNSLIWNNRHGIFFERSNAVIEENTIYKNCGWGIVCCAGSKITCKETAFDNNYCGGLNMICNGMGNVSVKRCNFTDNLGPHVFPIKTEKNCPFEFPMTFFMKNFFEFTKLDKSDYADEFKGPELHCNRVSNDCNTFFCYKPKVCFQCDGDLPINERLIECPSCHVATYCTKQCFDTASTVHSSVCNSILEANKECKPLRPLTNSPVKGIRQHGISLCIIVAVNTSLKGSTELEVSFHHCLLTCPQRNLYTVLQSLNIHNYVMIHGSPVQETMVGIKAACILAKFDSEPESVTVYSHRIFPVEKVPNALNWVNKTLHLFAESHQ</sequence>
<evidence type="ECO:0000256" key="3">
    <source>
        <dbReference type="ARBA" id="ARBA00022833"/>
    </source>
</evidence>
<dbReference type="InterPro" id="IPR011050">
    <property type="entry name" value="Pectin_lyase_fold/virulence"/>
</dbReference>
<dbReference type="EMBL" id="CALNXK010000013">
    <property type="protein sequence ID" value="CAH3045029.1"/>
    <property type="molecule type" value="Genomic_DNA"/>
</dbReference>
<dbReference type="InterPro" id="IPR002893">
    <property type="entry name" value="Znf_MYND"/>
</dbReference>
<evidence type="ECO:0000313" key="6">
    <source>
        <dbReference type="Proteomes" id="UP001159405"/>
    </source>
</evidence>
<dbReference type="SUPFAM" id="SSF48452">
    <property type="entry name" value="TPR-like"/>
    <property type="match status" value="1"/>
</dbReference>
<dbReference type="PANTHER" id="PTHR35205:SF1">
    <property type="entry name" value="ZU5 DOMAIN-CONTAINING PROTEIN"/>
    <property type="match status" value="1"/>
</dbReference>
<dbReference type="InterPro" id="IPR039448">
    <property type="entry name" value="Beta_helix"/>
</dbReference>
<feature type="domain" description="MYND-type" evidence="4">
    <location>
        <begin position="1425"/>
        <end position="1466"/>
    </location>
</feature>
<dbReference type="PANTHER" id="PTHR35205">
    <property type="entry name" value="NB-ARC AND TPR DOMAIN PROTEIN"/>
    <property type="match status" value="1"/>
</dbReference>
<dbReference type="Gene3D" id="2.160.20.10">
    <property type="entry name" value="Single-stranded right-handed beta-helix, Pectin lyase-like"/>
    <property type="match status" value="1"/>
</dbReference>
<dbReference type="Pfam" id="PF13229">
    <property type="entry name" value="Beta_helix"/>
    <property type="match status" value="1"/>
</dbReference>
<dbReference type="PRINTS" id="PR00364">
    <property type="entry name" value="DISEASERSIST"/>
</dbReference>
<keyword evidence="1" id="KW-0479">Metal-binding</keyword>
<dbReference type="Proteomes" id="UP001159405">
    <property type="component" value="Unassembled WGS sequence"/>
</dbReference>
<dbReference type="SUPFAM" id="SSF52540">
    <property type="entry name" value="P-loop containing nucleoside triphosphate hydrolases"/>
    <property type="match status" value="1"/>
</dbReference>
<gene>
    <name evidence="5" type="ORF">PLOB_00006547</name>
</gene>
<reference evidence="5 6" key="1">
    <citation type="submission" date="2022-05" db="EMBL/GenBank/DDBJ databases">
        <authorList>
            <consortium name="Genoscope - CEA"/>
            <person name="William W."/>
        </authorList>
    </citation>
    <scope>NUCLEOTIDE SEQUENCE [LARGE SCALE GENOMIC DNA]</scope>
</reference>
<dbReference type="SUPFAM" id="SSF51126">
    <property type="entry name" value="Pectin lyase-like"/>
    <property type="match status" value="1"/>
</dbReference>